<evidence type="ECO:0000256" key="1">
    <source>
        <dbReference type="ARBA" id="ARBA00022448"/>
    </source>
</evidence>
<dbReference type="EMBL" id="BANB01000080">
    <property type="protein sequence ID" value="GAN76258.1"/>
    <property type="molecule type" value="Genomic_DNA"/>
</dbReference>
<gene>
    <name evidence="9" type="ORF">Asru_0080_02</name>
</gene>
<evidence type="ECO:0000259" key="8">
    <source>
        <dbReference type="PROSITE" id="PS51007"/>
    </source>
</evidence>
<evidence type="ECO:0000256" key="3">
    <source>
        <dbReference type="ARBA" id="ARBA00022723"/>
    </source>
</evidence>
<feature type="domain" description="Cytochrome c" evidence="8">
    <location>
        <begin position="27"/>
        <end position="127"/>
    </location>
</feature>
<dbReference type="RefSeq" id="WP_084623172.1">
    <property type="nucleotide sequence ID" value="NZ_BANB01000080.1"/>
</dbReference>
<dbReference type="PRINTS" id="PR00604">
    <property type="entry name" value="CYTCHRMECIAB"/>
</dbReference>
<organism evidence="9 10">
    <name type="scientific">Acidisphaera rubrifaciens HS-AP3</name>
    <dbReference type="NCBI Taxonomy" id="1231350"/>
    <lineage>
        <taxon>Bacteria</taxon>
        <taxon>Pseudomonadati</taxon>
        <taxon>Pseudomonadota</taxon>
        <taxon>Alphaproteobacteria</taxon>
        <taxon>Acetobacterales</taxon>
        <taxon>Acetobacteraceae</taxon>
        <taxon>Acidisphaera</taxon>
    </lineage>
</organism>
<evidence type="ECO:0000313" key="10">
    <source>
        <dbReference type="Proteomes" id="UP000032680"/>
    </source>
</evidence>
<keyword evidence="10" id="KW-1185">Reference proteome</keyword>
<dbReference type="InterPro" id="IPR009056">
    <property type="entry name" value="Cyt_c-like_dom"/>
</dbReference>
<dbReference type="AlphaFoldDB" id="A0A0D6P4Y9"/>
<dbReference type="SUPFAM" id="SSF46626">
    <property type="entry name" value="Cytochrome c"/>
    <property type="match status" value="1"/>
</dbReference>
<dbReference type="Proteomes" id="UP000032680">
    <property type="component" value="Unassembled WGS sequence"/>
</dbReference>
<evidence type="ECO:0000256" key="6">
    <source>
        <dbReference type="PROSITE-ProRule" id="PRU00433"/>
    </source>
</evidence>
<evidence type="ECO:0000256" key="5">
    <source>
        <dbReference type="ARBA" id="ARBA00023004"/>
    </source>
</evidence>
<dbReference type="InterPro" id="IPR002327">
    <property type="entry name" value="Cyt_c_1A/1B"/>
</dbReference>
<keyword evidence="4" id="KW-0249">Electron transport</keyword>
<keyword evidence="2 6" id="KW-0349">Heme</keyword>
<accession>A0A0D6P4Y9</accession>
<keyword evidence="1" id="KW-0813">Transport</keyword>
<evidence type="ECO:0000313" key="9">
    <source>
        <dbReference type="EMBL" id="GAN76258.1"/>
    </source>
</evidence>
<proteinExistence type="predicted"/>
<dbReference type="GO" id="GO:0046872">
    <property type="term" value="F:metal ion binding"/>
    <property type="evidence" value="ECO:0007669"/>
    <property type="project" value="UniProtKB-KW"/>
</dbReference>
<keyword evidence="7" id="KW-0732">Signal</keyword>
<comment type="caution">
    <text evidence="9">The sequence shown here is derived from an EMBL/GenBank/DDBJ whole genome shotgun (WGS) entry which is preliminary data.</text>
</comment>
<feature type="signal peptide" evidence="7">
    <location>
        <begin position="1"/>
        <end position="26"/>
    </location>
</feature>
<dbReference type="Pfam" id="PF00034">
    <property type="entry name" value="Cytochrom_C"/>
    <property type="match status" value="1"/>
</dbReference>
<dbReference type="GO" id="GO:0020037">
    <property type="term" value="F:heme binding"/>
    <property type="evidence" value="ECO:0007669"/>
    <property type="project" value="InterPro"/>
</dbReference>
<feature type="chain" id="PRO_5002309528" evidence="7">
    <location>
        <begin position="27"/>
        <end position="127"/>
    </location>
</feature>
<keyword evidence="3 6" id="KW-0479">Metal-binding</keyword>
<reference evidence="9 10" key="1">
    <citation type="submission" date="2012-11" db="EMBL/GenBank/DDBJ databases">
        <title>Whole genome sequence of Acidisphaera rubrifaciens HS-AP3.</title>
        <authorList>
            <person name="Azuma Y."/>
            <person name="Higashiura N."/>
            <person name="Hirakawa H."/>
            <person name="Matsushita K."/>
        </authorList>
    </citation>
    <scope>NUCLEOTIDE SEQUENCE [LARGE SCALE GENOMIC DNA]</scope>
    <source>
        <strain evidence="9 10">HS-AP3</strain>
    </source>
</reference>
<dbReference type="InterPro" id="IPR036909">
    <property type="entry name" value="Cyt_c-like_dom_sf"/>
</dbReference>
<name>A0A0D6P4Y9_9PROT</name>
<dbReference type="OrthoDB" id="9805828at2"/>
<dbReference type="PANTHER" id="PTHR11961">
    <property type="entry name" value="CYTOCHROME C"/>
    <property type="match status" value="1"/>
</dbReference>
<keyword evidence="5 6" id="KW-0408">Iron</keyword>
<protein>
    <submittedName>
        <fullName evidence="9">Cytochrome c</fullName>
    </submittedName>
</protein>
<evidence type="ECO:0000256" key="2">
    <source>
        <dbReference type="ARBA" id="ARBA00022617"/>
    </source>
</evidence>
<evidence type="ECO:0000256" key="4">
    <source>
        <dbReference type="ARBA" id="ARBA00022982"/>
    </source>
</evidence>
<dbReference type="Gene3D" id="1.10.760.10">
    <property type="entry name" value="Cytochrome c-like domain"/>
    <property type="match status" value="1"/>
</dbReference>
<dbReference type="PROSITE" id="PS51007">
    <property type="entry name" value="CYTC"/>
    <property type="match status" value="1"/>
</dbReference>
<evidence type="ECO:0000256" key="7">
    <source>
        <dbReference type="SAM" id="SignalP"/>
    </source>
</evidence>
<dbReference type="GO" id="GO:0009055">
    <property type="term" value="F:electron transfer activity"/>
    <property type="evidence" value="ECO:0007669"/>
    <property type="project" value="InterPro"/>
</dbReference>
<sequence>MKRIINRWSFVVVLAAASFTVPCAWAQDAAAGKAVFQSQCSICHSVQKGRNMTGPSLYGVVGRKAGTESGFYYSAGNRNPALVWDAATLERYLANPRSVVPDTTMGYPGLPDAKKRADLIAYLGTLH</sequence>